<evidence type="ECO:0000256" key="3">
    <source>
        <dbReference type="ARBA" id="ARBA00023027"/>
    </source>
</evidence>
<accession>A0A6P4APP3</accession>
<dbReference type="PANTHER" id="PTHR10996">
    <property type="entry name" value="2-HYDROXYACID DEHYDROGENASE-RELATED"/>
    <property type="match status" value="1"/>
</dbReference>
<proteinExistence type="inferred from homology"/>
<feature type="domain" description="D-isomer specific 2-hydroxyacid dehydrogenase catalytic" evidence="6">
    <location>
        <begin position="37"/>
        <end position="273"/>
    </location>
</feature>
<dbReference type="GO" id="GO:0051287">
    <property type="term" value="F:NAD binding"/>
    <property type="evidence" value="ECO:0007669"/>
    <property type="project" value="InterPro"/>
</dbReference>
<evidence type="ECO:0000313" key="8">
    <source>
        <dbReference type="Proteomes" id="UP001652623"/>
    </source>
</evidence>
<dbReference type="Pfam" id="PF02826">
    <property type="entry name" value="2-Hacid_dh_C"/>
    <property type="match status" value="1"/>
</dbReference>
<keyword evidence="2 5" id="KW-0560">Oxidoreductase</keyword>
<keyword evidence="3" id="KW-0520">NAD</keyword>
<dbReference type="EC" id="1.1.1.79" evidence="4"/>
<evidence type="ECO:0000256" key="5">
    <source>
        <dbReference type="RuleBase" id="RU003719"/>
    </source>
</evidence>
<dbReference type="RefSeq" id="XP_015900343.1">
    <property type="nucleotide sequence ID" value="XM_016044857.4"/>
</dbReference>
<evidence type="ECO:0000313" key="9">
    <source>
        <dbReference type="RefSeq" id="XP_015900343.1"/>
    </source>
</evidence>
<dbReference type="FunFam" id="3.40.50.720:FF:000213">
    <property type="entry name" value="Putative 2-hydroxyacid dehydrogenase"/>
    <property type="match status" value="1"/>
</dbReference>
<keyword evidence="1" id="KW-0521">NADP</keyword>
<dbReference type="InterPro" id="IPR050223">
    <property type="entry name" value="D-isomer_2-hydroxyacid_DH"/>
</dbReference>
<comment type="similarity">
    <text evidence="5">Belongs to the D-isomer specific 2-hydroxyacid dehydrogenase family.</text>
</comment>
<evidence type="ECO:0000259" key="7">
    <source>
        <dbReference type="Pfam" id="PF02826"/>
    </source>
</evidence>
<dbReference type="KEGG" id="zju:107433558"/>
<dbReference type="InterPro" id="IPR036291">
    <property type="entry name" value="NAD(P)-bd_dom_sf"/>
</dbReference>
<name>A0A6P4APP3_ZIZJJ</name>
<organism evidence="8 9">
    <name type="scientific">Ziziphus jujuba</name>
    <name type="common">Chinese jujube</name>
    <name type="synonym">Ziziphus sativa</name>
    <dbReference type="NCBI Taxonomy" id="326968"/>
    <lineage>
        <taxon>Eukaryota</taxon>
        <taxon>Viridiplantae</taxon>
        <taxon>Streptophyta</taxon>
        <taxon>Embryophyta</taxon>
        <taxon>Tracheophyta</taxon>
        <taxon>Spermatophyta</taxon>
        <taxon>Magnoliopsida</taxon>
        <taxon>eudicotyledons</taxon>
        <taxon>Gunneridae</taxon>
        <taxon>Pentapetalae</taxon>
        <taxon>rosids</taxon>
        <taxon>fabids</taxon>
        <taxon>Rosales</taxon>
        <taxon>Rhamnaceae</taxon>
        <taxon>Paliureae</taxon>
        <taxon>Ziziphus</taxon>
    </lineage>
</organism>
<dbReference type="GeneID" id="107433558"/>
<evidence type="ECO:0000256" key="4">
    <source>
        <dbReference type="ARBA" id="ARBA00066661"/>
    </source>
</evidence>
<evidence type="ECO:0000256" key="2">
    <source>
        <dbReference type="ARBA" id="ARBA00023002"/>
    </source>
</evidence>
<keyword evidence="8" id="KW-1185">Reference proteome</keyword>
<evidence type="ECO:0000256" key="1">
    <source>
        <dbReference type="ARBA" id="ARBA00022857"/>
    </source>
</evidence>
<dbReference type="InterPro" id="IPR006139">
    <property type="entry name" value="D-isomer_2_OHA_DH_cat_dom"/>
</dbReference>
<dbReference type="GO" id="GO:0016618">
    <property type="term" value="F:hydroxypyruvate reductase [NAD(P)H] activity"/>
    <property type="evidence" value="ECO:0007669"/>
    <property type="project" value="UniProtKB-ARBA"/>
</dbReference>
<sequence>MPNPCVSSSSMGWPHSPPKPSASCLHHWSFWLAPPPGFDHIDMAECINRGITVSGAGDAFSEDVAHSAVALLIDVVRRVSEADRFVRSGLWSLKGDYPFGSKIGGKRVGIVGLGRIGSEVAKRLMAFGCSIAYNSRKKKPSVPYPYFANVYDLATNSDVLVVCCALTSATHHIISREVMKALGKEGVLINVGRGALVDEKELFQFLTRGEIGGAGLDVFENEPDVPRELFTLDNVVLSPHKAVLTPESLESVFQLVLANLKAFFSNKPLMSVVHQE</sequence>
<dbReference type="Proteomes" id="UP001652623">
    <property type="component" value="Chromosome 6"/>
</dbReference>
<dbReference type="CDD" id="cd12156">
    <property type="entry name" value="HPPR"/>
    <property type="match status" value="1"/>
</dbReference>
<dbReference type="SUPFAM" id="SSF51735">
    <property type="entry name" value="NAD(P)-binding Rossmann-fold domains"/>
    <property type="match status" value="1"/>
</dbReference>
<reference evidence="9" key="1">
    <citation type="submission" date="2025-08" db="UniProtKB">
        <authorList>
            <consortium name="RefSeq"/>
        </authorList>
    </citation>
    <scope>IDENTIFICATION</scope>
    <source>
        <tissue evidence="9">Seedling</tissue>
    </source>
</reference>
<gene>
    <name evidence="9" type="primary">LOC107433558</name>
</gene>
<protein>
    <recommendedName>
        <fullName evidence="4">glyoxylate reductase (NADP(+))</fullName>
        <ecNumber evidence="4">1.1.1.79</ecNumber>
    </recommendedName>
</protein>
<dbReference type="Pfam" id="PF00389">
    <property type="entry name" value="2-Hacid_dh"/>
    <property type="match status" value="1"/>
</dbReference>
<dbReference type="GO" id="GO:0030267">
    <property type="term" value="F:glyoxylate reductase (NADPH) activity"/>
    <property type="evidence" value="ECO:0007669"/>
    <property type="project" value="UniProtKB-EC"/>
</dbReference>
<dbReference type="PANTHER" id="PTHR10996:SF268">
    <property type="entry name" value="GLYOXYLATE_HYDROXYPYRUVATE REDUCTASE HPR3"/>
    <property type="match status" value="1"/>
</dbReference>
<dbReference type="InterPro" id="IPR006140">
    <property type="entry name" value="D-isomer_DH_NAD-bd"/>
</dbReference>
<dbReference type="GO" id="GO:0009853">
    <property type="term" value="P:photorespiration"/>
    <property type="evidence" value="ECO:0007669"/>
    <property type="project" value="UniProtKB-ARBA"/>
</dbReference>
<dbReference type="GO" id="GO:0005829">
    <property type="term" value="C:cytosol"/>
    <property type="evidence" value="ECO:0007669"/>
    <property type="project" value="TreeGrafter"/>
</dbReference>
<evidence type="ECO:0000259" key="6">
    <source>
        <dbReference type="Pfam" id="PF00389"/>
    </source>
</evidence>
<dbReference type="Gene3D" id="3.40.50.720">
    <property type="entry name" value="NAD(P)-binding Rossmann-like Domain"/>
    <property type="match status" value="2"/>
</dbReference>
<feature type="domain" description="D-isomer specific 2-hydroxyacid dehydrogenase NAD-binding" evidence="7">
    <location>
        <begin position="69"/>
        <end position="242"/>
    </location>
</feature>
<dbReference type="AlphaFoldDB" id="A0A6P4APP3"/>